<dbReference type="InterPro" id="IPR051372">
    <property type="entry name" value="CWC21"/>
</dbReference>
<keyword evidence="6" id="KW-0539">Nucleus</keyword>
<evidence type="ECO:0000313" key="9">
    <source>
        <dbReference type="EMBL" id="KAJ1729860.1"/>
    </source>
</evidence>
<feature type="compositionally biased region" description="Basic and acidic residues" evidence="7">
    <location>
        <begin position="167"/>
        <end position="185"/>
    </location>
</feature>
<keyword evidence="3" id="KW-0507">mRNA processing</keyword>
<dbReference type="GO" id="GO:0008380">
    <property type="term" value="P:RNA splicing"/>
    <property type="evidence" value="ECO:0007669"/>
    <property type="project" value="UniProtKB-KW"/>
</dbReference>
<dbReference type="GO" id="GO:0005681">
    <property type="term" value="C:spliceosomal complex"/>
    <property type="evidence" value="ECO:0007669"/>
    <property type="project" value="UniProtKB-KW"/>
</dbReference>
<comment type="subcellular location">
    <subcellularLocation>
        <location evidence="1">Nucleus</location>
    </subcellularLocation>
</comment>
<feature type="domain" description="CWF21" evidence="8">
    <location>
        <begin position="64"/>
        <end position="109"/>
    </location>
</feature>
<dbReference type="CDD" id="cd21372">
    <property type="entry name" value="cwf21_CWC21-like"/>
    <property type="match status" value="1"/>
</dbReference>
<dbReference type="Proteomes" id="UP001143981">
    <property type="component" value="Unassembled WGS sequence"/>
</dbReference>
<dbReference type="InterPro" id="IPR013170">
    <property type="entry name" value="mRNA_splic_Cwf21_dom"/>
</dbReference>
<proteinExistence type="inferred from homology"/>
<evidence type="ECO:0000256" key="1">
    <source>
        <dbReference type="ARBA" id="ARBA00004123"/>
    </source>
</evidence>
<feature type="compositionally biased region" description="Acidic residues" evidence="7">
    <location>
        <begin position="220"/>
        <end position="230"/>
    </location>
</feature>
<comment type="caution">
    <text evidence="9">The sequence shown here is derived from an EMBL/GenBank/DDBJ whole genome shotgun (WGS) entry which is preliminary data.</text>
</comment>
<dbReference type="OrthoDB" id="10267305at2759"/>
<dbReference type="PANTHER" id="PTHR36562">
    <property type="entry name" value="SERINE/ARGININE REPETITIVE MATRIX 2"/>
    <property type="match status" value="1"/>
</dbReference>
<dbReference type="SMART" id="SM01115">
    <property type="entry name" value="cwf21"/>
    <property type="match status" value="1"/>
</dbReference>
<feature type="compositionally biased region" description="Low complexity" evidence="7">
    <location>
        <begin position="238"/>
        <end position="250"/>
    </location>
</feature>
<keyword evidence="5" id="KW-0508">mRNA splicing</keyword>
<feature type="region of interest" description="Disordered" evidence="7">
    <location>
        <begin position="13"/>
        <end position="62"/>
    </location>
</feature>
<evidence type="ECO:0000259" key="8">
    <source>
        <dbReference type="SMART" id="SM01115"/>
    </source>
</evidence>
<gene>
    <name evidence="9" type="primary">CWC21</name>
    <name evidence="9" type="ORF">LPJ61_003321</name>
</gene>
<dbReference type="Pfam" id="PF08312">
    <property type="entry name" value="cwf21"/>
    <property type="match status" value="1"/>
</dbReference>
<protein>
    <submittedName>
        <fullName evidence="9">RNA-splicing factor</fullName>
    </submittedName>
</protein>
<evidence type="ECO:0000256" key="7">
    <source>
        <dbReference type="SAM" id="MobiDB-lite"/>
    </source>
</evidence>
<dbReference type="Gene3D" id="6.10.140.420">
    <property type="match status" value="1"/>
</dbReference>
<evidence type="ECO:0000256" key="5">
    <source>
        <dbReference type="ARBA" id="ARBA00023187"/>
    </source>
</evidence>
<evidence type="ECO:0000256" key="4">
    <source>
        <dbReference type="ARBA" id="ARBA00022728"/>
    </source>
</evidence>
<dbReference type="GO" id="GO:0006397">
    <property type="term" value="P:mRNA processing"/>
    <property type="evidence" value="ECO:0007669"/>
    <property type="project" value="UniProtKB-KW"/>
</dbReference>
<evidence type="ECO:0000256" key="2">
    <source>
        <dbReference type="ARBA" id="ARBA00005954"/>
    </source>
</evidence>
<feature type="region of interest" description="Disordered" evidence="7">
    <location>
        <begin position="167"/>
        <end position="267"/>
    </location>
</feature>
<dbReference type="PANTHER" id="PTHR36562:SF5">
    <property type="entry name" value="SERINE_ARGININE REPETITIVE MATRIX 2"/>
    <property type="match status" value="1"/>
</dbReference>
<keyword evidence="10" id="KW-1185">Reference proteome</keyword>
<evidence type="ECO:0000256" key="6">
    <source>
        <dbReference type="ARBA" id="ARBA00023242"/>
    </source>
</evidence>
<sequence>MLHAFHAMYNGIGLTTPRGSGTSGHVVRNASALRPGQEDGSLRQQRDRDRDRAPRTRPVDQGIVEHNRRRQVEVKCAELQDELEAQGYAEGDVEDRVDTFRKQLLQSLDYLDLSGGRQIKHFETQRAAVAKSRENQRLASALRVEDDYAEGAAFDRELQELKRQKRMLEREREQARETRGTDRAYRRQHRHGKDRQSESGDSDNMPPNPGPDSNVRLVEDGEPGEIEEPEPAQHEGDAASAAVSATTSQSDGAAGGGVDGHCCETDE</sequence>
<feature type="compositionally biased region" description="Basic and acidic residues" evidence="7">
    <location>
        <begin position="36"/>
        <end position="62"/>
    </location>
</feature>
<accession>A0A9W8CXT2</accession>
<comment type="similarity">
    <text evidence="2">Belongs to the CWC21 family.</text>
</comment>
<evidence type="ECO:0000313" key="10">
    <source>
        <dbReference type="Proteomes" id="UP001143981"/>
    </source>
</evidence>
<keyword evidence="4" id="KW-0747">Spliceosome</keyword>
<name>A0A9W8CXT2_9FUNG</name>
<organism evidence="9 10">
    <name type="scientific">Coemansia biformis</name>
    <dbReference type="NCBI Taxonomy" id="1286918"/>
    <lineage>
        <taxon>Eukaryota</taxon>
        <taxon>Fungi</taxon>
        <taxon>Fungi incertae sedis</taxon>
        <taxon>Zoopagomycota</taxon>
        <taxon>Kickxellomycotina</taxon>
        <taxon>Kickxellomycetes</taxon>
        <taxon>Kickxellales</taxon>
        <taxon>Kickxellaceae</taxon>
        <taxon>Coemansia</taxon>
    </lineage>
</organism>
<dbReference type="AlphaFoldDB" id="A0A9W8CXT2"/>
<dbReference type="EMBL" id="JANBOI010000541">
    <property type="protein sequence ID" value="KAJ1729860.1"/>
    <property type="molecule type" value="Genomic_DNA"/>
</dbReference>
<reference evidence="9" key="1">
    <citation type="submission" date="2022-07" db="EMBL/GenBank/DDBJ databases">
        <title>Phylogenomic reconstructions and comparative analyses of Kickxellomycotina fungi.</title>
        <authorList>
            <person name="Reynolds N.K."/>
            <person name="Stajich J.E."/>
            <person name="Barry K."/>
            <person name="Grigoriev I.V."/>
            <person name="Crous P."/>
            <person name="Smith M.E."/>
        </authorList>
    </citation>
    <scope>NUCLEOTIDE SEQUENCE</scope>
    <source>
        <strain evidence="9">BCRC 34381</strain>
    </source>
</reference>
<evidence type="ECO:0000256" key="3">
    <source>
        <dbReference type="ARBA" id="ARBA00022664"/>
    </source>
</evidence>